<accession>A0A927CZ39</accession>
<dbReference type="AlphaFoldDB" id="A0A927CZ39"/>
<proteinExistence type="predicted"/>
<sequence length="619" mass="70107">MNEIKRQLDEKMGNTKEKANNLITKINKEKLQSHHKRKAPSSIPYYVTLGSFTALIILFFLMNPLDFFQETTSDDPAEESIIVKDDLKSYFRKSGEIAYYEGVSSDIATYSVKTTWLSDNYVQHVIENDGAIVQRIFRITDKEVQFVYNQEVVEPADFKEDELEQLPVLSVLLKSPLEVGDTFDKKTVSFPEMVETPIGIFNNAIKTSEQMEDGVNHVYYVPNEGIVKTVYTFNDGDEVVSELVSVANVNQQALKSYFRKTGDIAHFVGNYGDSSNYTIETTWLADNYVLHIIAYEGTSTQEIYRITEDEIQLVYQGNYEQYPAHFELAALDQLPVLSVMLKTTVKDDETFDGKTVSYLEKIETPIGSFDNAIKVSEPLESGEKHVYYVPNEGIVKKVTSFSDDSDIVSELQSVESSINPKKYANLPETITALNAKTNENQTVNLDEHPTLQIILNRISENIQNISFIYLPFAVKGSSAEYGILEFNCVDDICTLLFIKETQGQTQSTLIGYGKSSDSMLISPDGKKAMIKIRANLVTNSGFDLYQDRLALIDLQTLSLTQPAGFEQYQDRPIKESKWQDDDTIEIVTADIEESSIEAVEEWFRLKEKAPLKELTINIQ</sequence>
<keyword evidence="1" id="KW-1133">Transmembrane helix</keyword>
<keyword evidence="1" id="KW-0812">Transmembrane</keyword>
<name>A0A927CZ39_9BACI</name>
<evidence type="ECO:0000256" key="1">
    <source>
        <dbReference type="SAM" id="Phobius"/>
    </source>
</evidence>
<feature type="transmembrane region" description="Helical" evidence="1">
    <location>
        <begin position="43"/>
        <end position="62"/>
    </location>
</feature>
<keyword evidence="3" id="KW-1185">Reference proteome</keyword>
<protein>
    <submittedName>
        <fullName evidence="2">Uncharacterized protein</fullName>
    </submittedName>
</protein>
<reference evidence="2" key="1">
    <citation type="submission" date="2020-09" db="EMBL/GenBank/DDBJ databases">
        <title>Bacillus faecalis sp. nov., a moderately halophilic bacterium isolated from cow faeces.</title>
        <authorList>
            <person name="Jiang L."/>
            <person name="Lee J."/>
        </authorList>
    </citation>
    <scope>NUCLEOTIDE SEQUENCE</scope>
    <source>
        <strain evidence="2">AGMB 02131</strain>
    </source>
</reference>
<dbReference type="Proteomes" id="UP000602076">
    <property type="component" value="Unassembled WGS sequence"/>
</dbReference>
<dbReference type="RefSeq" id="WP_190997525.1">
    <property type="nucleotide sequence ID" value="NZ_JACXSI010000012.1"/>
</dbReference>
<dbReference type="EMBL" id="JACXSI010000012">
    <property type="protein sequence ID" value="MBD3107984.1"/>
    <property type="molecule type" value="Genomic_DNA"/>
</dbReference>
<organism evidence="2 3">
    <name type="scientific">Peribacillus faecalis</name>
    <dbReference type="NCBI Taxonomy" id="2772559"/>
    <lineage>
        <taxon>Bacteria</taxon>
        <taxon>Bacillati</taxon>
        <taxon>Bacillota</taxon>
        <taxon>Bacilli</taxon>
        <taxon>Bacillales</taxon>
        <taxon>Bacillaceae</taxon>
        <taxon>Peribacillus</taxon>
    </lineage>
</organism>
<keyword evidence="1" id="KW-0472">Membrane</keyword>
<evidence type="ECO:0000313" key="2">
    <source>
        <dbReference type="EMBL" id="MBD3107984.1"/>
    </source>
</evidence>
<evidence type="ECO:0000313" key="3">
    <source>
        <dbReference type="Proteomes" id="UP000602076"/>
    </source>
</evidence>
<gene>
    <name evidence="2" type="ORF">IEO70_06360</name>
</gene>
<comment type="caution">
    <text evidence="2">The sequence shown here is derived from an EMBL/GenBank/DDBJ whole genome shotgun (WGS) entry which is preliminary data.</text>
</comment>